<evidence type="ECO:0000256" key="1">
    <source>
        <dbReference type="SAM" id="MobiDB-lite"/>
    </source>
</evidence>
<protein>
    <submittedName>
        <fullName evidence="4">ParB/RepB/Spo0J family partition protein</fullName>
    </submittedName>
</protein>
<evidence type="ECO:0000259" key="3">
    <source>
        <dbReference type="Pfam" id="PF17762"/>
    </source>
</evidence>
<dbReference type="SUPFAM" id="SSF109709">
    <property type="entry name" value="KorB DNA-binding domain-like"/>
    <property type="match status" value="1"/>
</dbReference>
<feature type="compositionally biased region" description="Polar residues" evidence="1">
    <location>
        <begin position="400"/>
        <end position="409"/>
    </location>
</feature>
<feature type="region of interest" description="Disordered" evidence="1">
    <location>
        <begin position="373"/>
        <end position="412"/>
    </location>
</feature>
<sequence>MTAAEHLTDTRTDLRLVPVRDPHVITLPYHATRRSPLNPRKTFDHDALVELAVNIYERTPRDDAGTITGTGIMQNLMGRPDALNPAGVEIAAGERRQRAVGLLVEGLTVRVKTGEDANGRPIMGEAFYQVPGDYPLPFRIEEMTDAELIEAATVENIQRQDMTPMEEADAYLSLVSAGRTLDYIAVRYGKHPNTVRNRVELAAGLGQEGRKLLDAGEITLEHAKLIASTTGALKKSLTEQAKNGASVSTLKHMLRAGEFPVSNAIFDVEASGLRIDEGGLLGDFPARFTDRKAALSRQVQALEAVKADEEKTGSWGKVEILPVESEYANLPHAEWVTRPTGMKPHLTLIYSTTTGKTARSDLYVRTADARSYRKQVEEEEAQNRASHQDAQASREGESGGTVTPHSASPLSVPPIAPKIREAAHEIAHRARAQAIQGKLATDPQRCLALACHALIQSAMYHGHNKLLDVSLGSRKEVPLTEEGRALADDVLRIFGGVYAQDEKGRVTCRNLDVDVLDELTAPQITGDDLLKLFAFLTHRHAGNWDQNQGSIPSRVSTLARKLNVQDDVNVRFTLSAEYLNAYTAQGLGGLIESMPAKLRPVGTVNVSKKELVGLIMEKAPALREAGWVPDLVKFR</sequence>
<dbReference type="Gene3D" id="1.10.10.2830">
    <property type="match status" value="1"/>
</dbReference>
<dbReference type="InterPro" id="IPR003115">
    <property type="entry name" value="ParB_N"/>
</dbReference>
<feature type="domain" description="ParB-like N-terminal" evidence="2">
    <location>
        <begin position="24"/>
        <end position="113"/>
    </location>
</feature>
<evidence type="ECO:0000313" key="4">
    <source>
        <dbReference type="EMBL" id="MFD2610375.1"/>
    </source>
</evidence>
<dbReference type="RefSeq" id="WP_386846508.1">
    <property type="nucleotide sequence ID" value="NZ_JBHUMK010000061.1"/>
</dbReference>
<evidence type="ECO:0000313" key="5">
    <source>
        <dbReference type="Proteomes" id="UP001597475"/>
    </source>
</evidence>
<dbReference type="InterPro" id="IPR050336">
    <property type="entry name" value="Chromosome_partition/occlusion"/>
</dbReference>
<dbReference type="Pfam" id="PF17762">
    <property type="entry name" value="HTH_ParB"/>
    <property type="match status" value="1"/>
</dbReference>
<dbReference type="InterPro" id="IPR041468">
    <property type="entry name" value="HTH_ParB/Spo0J"/>
</dbReference>
<gene>
    <name evidence="4" type="ORF">ACFSR9_13150</name>
</gene>
<dbReference type="Pfam" id="PF02195">
    <property type="entry name" value="ParB_N"/>
    <property type="match status" value="1"/>
</dbReference>
<dbReference type="PANTHER" id="PTHR33375:SF7">
    <property type="entry name" value="CHROMOSOME 2-PARTITIONING PROTEIN PARB-RELATED"/>
    <property type="match status" value="1"/>
</dbReference>
<reference evidence="5" key="1">
    <citation type="journal article" date="2019" name="Int. J. Syst. Evol. Microbiol.">
        <title>The Global Catalogue of Microorganisms (GCM) 10K type strain sequencing project: providing services to taxonomists for standard genome sequencing and annotation.</title>
        <authorList>
            <consortium name="The Broad Institute Genomics Platform"/>
            <consortium name="The Broad Institute Genome Sequencing Center for Infectious Disease"/>
            <person name="Wu L."/>
            <person name="Ma J."/>
        </authorList>
    </citation>
    <scope>NUCLEOTIDE SEQUENCE [LARGE SCALE GENOMIC DNA]</scope>
    <source>
        <strain evidence="5">KCTC 33842</strain>
    </source>
</reference>
<dbReference type="Gene3D" id="3.90.1530.30">
    <property type="match status" value="1"/>
</dbReference>
<dbReference type="EMBL" id="JBHUMK010000061">
    <property type="protein sequence ID" value="MFD2610375.1"/>
    <property type="molecule type" value="Genomic_DNA"/>
</dbReference>
<dbReference type="PANTHER" id="PTHR33375">
    <property type="entry name" value="CHROMOSOME-PARTITIONING PROTEIN PARB-RELATED"/>
    <property type="match status" value="1"/>
</dbReference>
<dbReference type="Proteomes" id="UP001597475">
    <property type="component" value="Unassembled WGS sequence"/>
</dbReference>
<accession>A0ABW5P5T9</accession>
<comment type="caution">
    <text evidence="4">The sequence shown here is derived from an EMBL/GenBank/DDBJ whole genome shotgun (WGS) entry which is preliminary data.</text>
</comment>
<evidence type="ECO:0000259" key="2">
    <source>
        <dbReference type="Pfam" id="PF02195"/>
    </source>
</evidence>
<dbReference type="SUPFAM" id="SSF110849">
    <property type="entry name" value="ParB/Sulfiredoxin"/>
    <property type="match status" value="1"/>
</dbReference>
<proteinExistence type="predicted"/>
<organism evidence="4 5">
    <name type="scientific">Deinococcus taklimakanensis</name>
    <dbReference type="NCBI Taxonomy" id="536443"/>
    <lineage>
        <taxon>Bacteria</taxon>
        <taxon>Thermotogati</taxon>
        <taxon>Deinococcota</taxon>
        <taxon>Deinococci</taxon>
        <taxon>Deinococcales</taxon>
        <taxon>Deinococcaceae</taxon>
        <taxon>Deinococcus</taxon>
    </lineage>
</organism>
<dbReference type="InterPro" id="IPR036086">
    <property type="entry name" value="ParB/Sulfiredoxin_sf"/>
</dbReference>
<name>A0ABW5P5T9_9DEIO</name>
<keyword evidence="5" id="KW-1185">Reference proteome</keyword>
<feature type="domain" description="ParB/Spo0J HTH" evidence="3">
    <location>
        <begin position="160"/>
        <end position="254"/>
    </location>
</feature>